<protein>
    <submittedName>
        <fullName evidence="2">Uncharacterized protein</fullName>
    </submittedName>
</protein>
<evidence type="ECO:0000313" key="2">
    <source>
        <dbReference type="EMBL" id="UXH79932.1"/>
    </source>
</evidence>
<organism evidence="2 3">
    <name type="scientific">Roseateles amylovorans</name>
    <dbReference type="NCBI Taxonomy" id="2978473"/>
    <lineage>
        <taxon>Bacteria</taxon>
        <taxon>Pseudomonadati</taxon>
        <taxon>Pseudomonadota</taxon>
        <taxon>Betaproteobacteria</taxon>
        <taxon>Burkholderiales</taxon>
        <taxon>Sphaerotilaceae</taxon>
        <taxon>Roseateles</taxon>
    </lineage>
</organism>
<dbReference type="Proteomes" id="UP001064933">
    <property type="component" value="Chromosome"/>
</dbReference>
<evidence type="ECO:0000313" key="3">
    <source>
        <dbReference type="Proteomes" id="UP001064933"/>
    </source>
</evidence>
<proteinExistence type="predicted"/>
<accession>A0ABY6B4F7</accession>
<keyword evidence="3" id="KW-1185">Reference proteome</keyword>
<dbReference type="EMBL" id="CP104562">
    <property type="protein sequence ID" value="UXH79932.1"/>
    <property type="molecule type" value="Genomic_DNA"/>
</dbReference>
<feature type="region of interest" description="Disordered" evidence="1">
    <location>
        <begin position="1"/>
        <end position="29"/>
    </location>
</feature>
<sequence>MSADEDPSPPAGTPPGGQRRATDGDDAFGERSALAVVTGSSVAQQLAQTRATMGFEFTLRYEIDEHDAWVEAVMERLEASGCTETLVGASVTGLLELQFIRHATSAEDALASASQAVRRAFPSAKLVKIVPAPDTPTPD</sequence>
<reference evidence="2" key="1">
    <citation type="submission" date="2022-10" db="EMBL/GenBank/DDBJ databases">
        <title>Characterization and whole genome sequencing of a new Roseateles species, isolated from fresh water.</title>
        <authorList>
            <person name="Guliayeva D.Y."/>
            <person name="Akhremchuk A.E."/>
            <person name="Sikolenko M.A."/>
            <person name="Valentovich L.N."/>
            <person name="Sidarenka A.V."/>
        </authorList>
    </citation>
    <scope>NUCLEOTIDE SEQUENCE</scope>
    <source>
        <strain evidence="2">BIM B-1768</strain>
    </source>
</reference>
<gene>
    <name evidence="2" type="ORF">N4261_08655</name>
</gene>
<name>A0ABY6B4F7_9BURK</name>
<evidence type="ECO:0000256" key="1">
    <source>
        <dbReference type="SAM" id="MobiDB-lite"/>
    </source>
</evidence>
<dbReference type="RefSeq" id="WP_261759750.1">
    <property type="nucleotide sequence ID" value="NZ_CP104562.2"/>
</dbReference>